<comment type="caution">
    <text evidence="2">The sequence shown here is derived from an EMBL/GenBank/DDBJ whole genome shotgun (WGS) entry which is preliminary data.</text>
</comment>
<feature type="compositionally biased region" description="Basic residues" evidence="1">
    <location>
        <begin position="298"/>
        <end position="307"/>
    </location>
</feature>
<accession>A0A813NUL9</accession>
<organism evidence="2 3">
    <name type="scientific">Brachionus calyciflorus</name>
    <dbReference type="NCBI Taxonomy" id="104777"/>
    <lineage>
        <taxon>Eukaryota</taxon>
        <taxon>Metazoa</taxon>
        <taxon>Spiralia</taxon>
        <taxon>Gnathifera</taxon>
        <taxon>Rotifera</taxon>
        <taxon>Eurotatoria</taxon>
        <taxon>Monogononta</taxon>
        <taxon>Pseudotrocha</taxon>
        <taxon>Ploima</taxon>
        <taxon>Brachionidae</taxon>
        <taxon>Brachionus</taxon>
    </lineage>
</organism>
<dbReference type="AlphaFoldDB" id="A0A813NUL9"/>
<evidence type="ECO:0000313" key="3">
    <source>
        <dbReference type="Proteomes" id="UP000663879"/>
    </source>
</evidence>
<evidence type="ECO:0000256" key="1">
    <source>
        <dbReference type="SAM" id="MobiDB-lite"/>
    </source>
</evidence>
<proteinExistence type="predicted"/>
<gene>
    <name evidence="2" type="ORF">OXX778_LOCUS3588</name>
</gene>
<reference evidence="2" key="1">
    <citation type="submission" date="2021-02" db="EMBL/GenBank/DDBJ databases">
        <authorList>
            <person name="Nowell W R."/>
        </authorList>
    </citation>
    <scope>NUCLEOTIDE SEQUENCE</scope>
    <source>
        <strain evidence="2">Ploen Becks lab</strain>
    </source>
</reference>
<name>A0A813NUL9_9BILA</name>
<dbReference type="Proteomes" id="UP000663879">
    <property type="component" value="Unassembled WGS sequence"/>
</dbReference>
<dbReference type="EMBL" id="CAJNOC010000322">
    <property type="protein sequence ID" value="CAF0744813.1"/>
    <property type="molecule type" value="Genomic_DNA"/>
</dbReference>
<sequence>MSTDSEVDSELLALRNELLQGLKSKKLPNKNQNLIVESSNDDEELEKLRLQALEAKKLAKNTHNLDDKKTKLPGRFRYDRESEEEDDDEEFEIEIYNNKKTYQSDQENDDQKIKSDDFLDKYQKYRDRCTRIMSNEAYEPGLITSNLKETLNNLDLKRLLNENGEEIDSESKYAKTDLILEQLDYAYRPITEPICIKRNEIYINTNFRPKIKYQKNTFRNGETRYWKNNNNYIKLKQNEDEKKNLDDAYEEDLDQSNFEDDEDDFQKNKKLKSIVQQVVKTNNKRDDSNISSNDRHHYSNYKRRRRYYSSSSR</sequence>
<protein>
    <submittedName>
        <fullName evidence="2">Uncharacterized protein</fullName>
    </submittedName>
</protein>
<feature type="region of interest" description="Disordered" evidence="1">
    <location>
        <begin position="279"/>
        <end position="313"/>
    </location>
</feature>
<dbReference type="OrthoDB" id="10585534at2759"/>
<feature type="compositionally biased region" description="Basic and acidic residues" evidence="1">
    <location>
        <begin position="283"/>
        <end position="297"/>
    </location>
</feature>
<evidence type="ECO:0000313" key="2">
    <source>
        <dbReference type="EMBL" id="CAF0744813.1"/>
    </source>
</evidence>
<keyword evidence="3" id="KW-1185">Reference proteome</keyword>